<comment type="caution">
    <text evidence="3">The sequence shown here is derived from an EMBL/GenBank/DDBJ whole genome shotgun (WGS) entry which is preliminary data.</text>
</comment>
<dbReference type="PANTHER" id="PTHR10983:SF24">
    <property type="entry name" value="1-ACYLGLYCEROL-3-PHOSPHATE O-ACYLTRANSFERASE 3, ISOFORM E-RELATED"/>
    <property type="match status" value="1"/>
</dbReference>
<accession>A0A543HVP9</accession>
<feature type="domain" description="Phospholipid/glycerol acyltransferase" evidence="2">
    <location>
        <begin position="126"/>
        <end position="276"/>
    </location>
</feature>
<dbReference type="SUPFAM" id="SSF69593">
    <property type="entry name" value="Glycerol-3-phosphate (1)-acyltransferase"/>
    <property type="match status" value="1"/>
</dbReference>
<dbReference type="Proteomes" id="UP000316747">
    <property type="component" value="Unassembled WGS sequence"/>
</dbReference>
<dbReference type="SMART" id="SM00563">
    <property type="entry name" value="PlsC"/>
    <property type="match status" value="1"/>
</dbReference>
<protein>
    <submittedName>
        <fullName evidence="3">Acyltransferase-like protein</fullName>
    </submittedName>
</protein>
<keyword evidence="3" id="KW-0808">Transferase</keyword>
<dbReference type="Pfam" id="PF01553">
    <property type="entry name" value="Acyltransferase"/>
    <property type="match status" value="1"/>
</dbReference>
<dbReference type="RefSeq" id="WP_260439719.1">
    <property type="nucleotide sequence ID" value="NZ_VFPM01000002.1"/>
</dbReference>
<dbReference type="AlphaFoldDB" id="A0A543HVP9"/>
<gene>
    <name evidence="3" type="ORF">FBY41_2405</name>
</gene>
<reference evidence="3 4" key="1">
    <citation type="submission" date="2019-06" db="EMBL/GenBank/DDBJ databases">
        <title>Genome sequencing of plant associated microbes to promote plant fitness in Sorghum bicolor and Oryza sativa.</title>
        <authorList>
            <person name="Coleman-Derr D."/>
        </authorList>
    </citation>
    <scope>NUCLEOTIDE SEQUENCE [LARGE SCALE GENOMIC DNA]</scope>
    <source>
        <strain evidence="3 4">KV-663</strain>
    </source>
</reference>
<keyword evidence="3" id="KW-0012">Acyltransferase</keyword>
<feature type="transmembrane region" description="Helical" evidence="1">
    <location>
        <begin position="48"/>
        <end position="72"/>
    </location>
</feature>
<dbReference type="EMBL" id="VFPM01000002">
    <property type="protein sequence ID" value="TQM62374.1"/>
    <property type="molecule type" value="Genomic_DNA"/>
</dbReference>
<evidence type="ECO:0000313" key="4">
    <source>
        <dbReference type="Proteomes" id="UP000316747"/>
    </source>
</evidence>
<feature type="transmembrane region" description="Helical" evidence="1">
    <location>
        <begin position="12"/>
        <end position="36"/>
    </location>
</feature>
<evidence type="ECO:0000313" key="3">
    <source>
        <dbReference type="EMBL" id="TQM62374.1"/>
    </source>
</evidence>
<dbReference type="PANTHER" id="PTHR10983">
    <property type="entry name" value="1-ACYLGLYCEROL-3-PHOSPHATE ACYLTRANSFERASE-RELATED"/>
    <property type="match status" value="1"/>
</dbReference>
<proteinExistence type="predicted"/>
<dbReference type="GO" id="GO:0003841">
    <property type="term" value="F:1-acylglycerol-3-phosphate O-acyltransferase activity"/>
    <property type="evidence" value="ECO:0007669"/>
    <property type="project" value="TreeGrafter"/>
</dbReference>
<name>A0A543HVP9_9MICO</name>
<dbReference type="InterPro" id="IPR002123">
    <property type="entry name" value="Plipid/glycerol_acylTrfase"/>
</dbReference>
<evidence type="ECO:0000259" key="2">
    <source>
        <dbReference type="SMART" id="SM00563"/>
    </source>
</evidence>
<sequence length="355" mass="39587">MTGLLRRTALGAAMVALTVLVVVTVPLWLVVAAAASPLVSGRLRPLRLVWLLLLHLLLETAMIVVMLVLWVASGFGWAIRRPWFERAHYGLMRCYLVVMFRAARRVLRLQITVEGDPPRPTEPGGILVLSRHAGPGDSFILVYALLHWYGREPRVVLKDTMSLDPAIGLLLHRLPARFISPNPGSSAASAAIEAQITELATGLDDDDAFVIFPEGGNFTEARRDRAIASLHRLGLHAMARRAERMTNVLAPRPGGVLAALDAAPEADVALVGHTGLDHMVTVTDIWRELPMDKEIVMRWWRVPRAEVPQGRDERIDWLFTRWEQIDAWIDEHQPADLPRGRLPAEPVLERPAPMR</sequence>
<organism evidence="3 4">
    <name type="scientific">Humibacillus xanthopallidus</name>
    <dbReference type="NCBI Taxonomy" id="412689"/>
    <lineage>
        <taxon>Bacteria</taxon>
        <taxon>Bacillati</taxon>
        <taxon>Actinomycetota</taxon>
        <taxon>Actinomycetes</taxon>
        <taxon>Micrococcales</taxon>
        <taxon>Intrasporangiaceae</taxon>
        <taxon>Humibacillus</taxon>
    </lineage>
</organism>
<evidence type="ECO:0000256" key="1">
    <source>
        <dbReference type="SAM" id="Phobius"/>
    </source>
</evidence>
<keyword evidence="4" id="KW-1185">Reference proteome</keyword>
<keyword evidence="1" id="KW-1133">Transmembrane helix</keyword>
<dbReference type="GO" id="GO:0012505">
    <property type="term" value="C:endomembrane system"/>
    <property type="evidence" value="ECO:0007669"/>
    <property type="project" value="TreeGrafter"/>
</dbReference>
<keyword evidence="1" id="KW-0472">Membrane</keyword>
<keyword evidence="1" id="KW-0812">Transmembrane</keyword>